<dbReference type="InterPro" id="IPR050091">
    <property type="entry name" value="PKS_NRPS_Biosynth_Enz"/>
</dbReference>
<sequence length="3562" mass="373624">MTDNDKVAEYLRRATLDLRAARKRLRELQSDPIAVVGMACRLPGGVHLPQHLWDLLRQGHETVSTFPTGRGWDLAGLFHPDPDHPGTSYVDRGGFLDDVAGFDAEFFGISPREATAMDPQQRLLLETSWELVESAGIDPHSLRGTPTGVFLGVARLGYGENGTEAGDAEGYSVTGVAPAVASGRISYALGLEGPSISVDTACSSSLVALHLAVESLRLGESSLAVVGGAAVMATPGVFVDFSRQRALAADGRSKAFGAAADGFGFSEGVSLVLLERLSEAESNGHEVLAVIRGSALNQDGASNGLAAPNGTAQRKVIRQALRNCGLTPADVDAVEAHGTGTTLGDPIEANALLDTYGRDRDPDHPLWLGSVKSNIGHTQAAAGVTGLLKMVLALRHEELPATLHVDEPTPHVDWSSGAVRLATRGRPWRRGDRPRRAGVSAFGISGTNAHVIVEEAPERTTERTVGGDVGPVPLVVSARSAAALRAQAAQVAELVEGSDVGLAEVGRSLAVTRARHEHRAAVVASTRAEAVRGLREVAAVEPRGEDTVTGVAETSGRTVVFLFPGQGSQWVGMGAELLDSAPAFADTIRACDEAMAPLQDWSVSDVLRQEPGAPGLDRVDVVQPVLFAVMVSLARLWQSYGVTPAAVVGHSQGEIAAAHVAGALSLADAARLVVGRSRLLRSLSGGGGMSAVALGEAEVRRRLRSWEDRISVAAVNGPRSVVVAGEPEALREWGREREAEGVRVREIDVDYASHSPQIDRVRDELLTVTGEIEPRSAEITFYSTVDVRAVDGTDLDAGYWYRNLRETVRFADAMTRLADSGYDAFVEVSPHPVVVSAVAEAVEEAGVEDAVVVGTLSRGDGGPGAFLRSAATAHCAGVDVDWTPALPGAATIPLPTYPFQRKPYWLRSSAPAPASHDLAYRVSWTPITPPGDGVLDGDWLVVHPGGSTGWVDGLAAAITAGGGRVVAHPVDSVTSRTGLAEALARRDGTFRGVLSWVATDERHVEAGAVALLTLAQALGDAGIDAPLWCLTQEAVRTPVDGDLARPAQAALHGFAQVARLELARRFGGVLDLPATVDAAGTRLVAAVLAGGGEDVVAVRGDRLYGRRLVRATLPPPGGGFTPHGTVLVTGAAGPVGGRLARWLAERGATRLVLPGAHPGEELLTAIRAAGATAVVCEPEAEALRTAIGGELPTALVHAETLTNFAGVADADPEDFAATVAAKTALPTVLAEVLGDHRLEREVYCSSVAGVWGGVGMAAYAAGSAYLDALVEHRRARGHASASVAWTPWALPGAVDDGRLRERGLRSLDVADALGTWERLLRAGAVSVAVADVDWSVFTEGFAAIRPTPLFDELLDRRGDPDGAPVDRPGEPAGEWGRRIAALSPQEQRETLLTLVGETVAEVLGHETGTEINTRRAFSELGLDSLGSMALRQRLAARTGLRMPASLVFDHPTVTALARYLRRLVVGDSDPTPVRVFGPTDEAEPVAVVGIGCRFPGGIATPEDLWRVVSEGTSITTGFPTDRGWDLRRLYHPDPDHPGTSYVDRGGFLDGAPDFDPGFFGITPREALAMDPQQRLTLEIAWEAVERAGIDPETLLGSDTGVFVGMNGQSYLQLLTGEGDRLNGYQGLGNSASVLSGRVAYTFGWEGPALTVDTACSSSLVAIHLAMQSLRRGECSLALAGGVTVMADPYTFVDFSAQRGLAADGRCKAFSAQADGFALAEGVAALVLEPLSKARRNGHQVLAVLRGSAVNQDGASNGLAAPNGPSQERVIRQALTASGLRPADVDMVEAHGTGTELGDPIEAGALIAAYGRDRDRPLWLGSVKTNIGHTQAAAGAAGVIKAVLAMRHGVLPRSLHADELSPHIDWADGKVEVLREARQWPPGERPRRAGVSSFGVSGTNAHVIVEEAPAEPDPEPVPAAPGGPLPFVLHGRSVQTVRSQARTLAEHLRTTGHRDLADTARTLATGRARFDVRAAVLGTDREGVCAALDALAQDRPSPDVVAPAVFAARTPVLVFPGQGSQWVGMARDLLDSSEVFAESMGRCAEALSPYTDWDLLDVVRGVGDPDPYDRVDVLQPVLFAVMVSLARLWQSYGVTPGAVVGHSQGEIAAAHVAGALSLADAARVVALRSRVLRELDDQGGMVSVGTSRAELDSVLRRWDGRVAVAAVNGPGTLVVAGPTAELDEFLAVAEAREMRPRRIAVRYASHSPEVARVEQRLAAELGTVTAVGGTVPLYSTATGDLLDTTAMDAGYWYRNLRQPVLFEHAVRSLLERGFETFIEVSPHPVLLMAVEETAEDAERPVTGVPTLRRDHDGPSEFLRNLLGAHVHGVDVDLRPAVAHGRLVDLPTYPFDRQRLWPKPHRRADTSSLGVRDSTHPLLHAAVDVPGHGGAVFTGRLSPDEQQWLTQHVVGGRNLVPGSVLVDLALTAGADVGVPVLEELVLQQPLVLTAAGALLRLSVGAADEDGRRPVEIHAAEDVSDPAEARWSAYATGTLAVGVAGGGRDGTQWPPPGATALTLTDHYDTLAELGYEYGPAFQALRAAWQHGDVVYAEVSLDAVEEGYAFDPVLLDAVAQTFGLTSRAPGKLPFAWRGVTLHATGATAVRVVATPAGPDAVALRVTDPTGQLVATVDALVVRDAGADRDQPRGRDGDLHRLEWVRLATPDPTPAAVVHVAADGLDDLLRAGGPAPQAVVVRYRPDGDDPTAEARHGVLWAATLVRRWLDDDRWPATTLVVATSAGVEVSPGDDVPRPGAAAVWGVLRCAQAESPDRFVLVDGDPETPPAVPDNPQLAVRDGAVFVPRLTPLAGPVPAVADRAYRLVPGNGGSIEAVAFAPVPDADRPLAPEEVRVAVRATGVNFRDVLLALGMYPEPAEMGTEASGVVTEVGSGVRRFTPGQAVTGLFQGAFGPVAVADHRLLTPVPDGWRAVDAAAVPIAFTTAHYALHDLAGLQAGQSVLVHAAAGGVGMAAVALARRAGAEVFATASPAKHPTLRALGLDDDHIASSRESGFGERFAARTGGRGVDVVLNSLTGDLLDESARLLADGGVFVEMGKTDLRPAEQFRGRYVPFDLAEAGPDRLGEILEEVVGLLAAGALDRLPVSVWELSAAPAALTHMSRGRHVGKLVLTQPAPVHPDGTVLVTGGTGTLGRLVARHLVTGHGVPHLLVASRRGPAAPGAAELRADVEGLGATIEIVACDTADREALAALLDSIPADRPLTGVVHTAGVLADGLVTSIDGTATDQVLRAKVDAAWHLHDLTRDADLSFFVLFSSAASVLAGPGQGVYAAANGVLNALAGQRRALGLPAKALGWGLWAQASEMTSGLGDRIARTGVAALPTERALALFDAALRSGGEVLFPLSVDRSALRRAEYVPEVLRGAVRSTPRAANRAETPGRGLLDRLVGAPETDQVAALAELVRSHAAAVAGYDSADQLPERKAFKDLGFDSLAAVELRNRLGVTTGVRLPSTLVFDHPTPLAVAEHLRSELFADSAPDVGVGARLDDLERALDALPDAQGHADVGARLEALLRRWQSRRPPETEPVTISDDASDDELFSMLDRRLGGGGDV</sequence>
<feature type="domain" description="Carrier" evidence="10">
    <location>
        <begin position="3407"/>
        <end position="3482"/>
    </location>
</feature>
<evidence type="ECO:0000256" key="5">
    <source>
        <dbReference type="ARBA" id="ARBA00022679"/>
    </source>
</evidence>
<dbReference type="GO" id="GO:0004312">
    <property type="term" value="F:fatty acid synthase activity"/>
    <property type="evidence" value="ECO:0007669"/>
    <property type="project" value="TreeGrafter"/>
</dbReference>
<comment type="cofactor">
    <cofactor evidence="1">
        <name>pantetheine 4'-phosphate</name>
        <dbReference type="ChEBI" id="CHEBI:47942"/>
    </cofactor>
</comment>
<comment type="pathway">
    <text evidence="2">Antibiotic biosynthesis.</text>
</comment>
<dbReference type="SUPFAM" id="SSF55048">
    <property type="entry name" value="Probable ACP-binding domain of malonyl-CoA ACP transacylase"/>
    <property type="match status" value="2"/>
</dbReference>
<dbReference type="InterPro" id="IPR014031">
    <property type="entry name" value="Ketoacyl_synth_C"/>
</dbReference>
<dbReference type="SUPFAM" id="SSF101166">
    <property type="entry name" value="Docking domain A of the erythromycin polyketide synthase (DEBS)"/>
    <property type="match status" value="1"/>
</dbReference>
<dbReference type="Pfam" id="PF00550">
    <property type="entry name" value="PP-binding"/>
    <property type="match status" value="2"/>
</dbReference>
<dbReference type="Pfam" id="PF14765">
    <property type="entry name" value="PS-DH"/>
    <property type="match status" value="1"/>
</dbReference>
<evidence type="ECO:0000256" key="1">
    <source>
        <dbReference type="ARBA" id="ARBA00001957"/>
    </source>
</evidence>
<dbReference type="InterPro" id="IPR014043">
    <property type="entry name" value="Acyl_transferase_dom"/>
</dbReference>
<reference evidence="13" key="1">
    <citation type="journal article" date="2000" name="Mol. Microbiol.">
        <title>Biosynthesis of the anti-parasitic agent megalomicin: transformation of erythromycin to megalomicin in Saccharopolyspora erythraea.</title>
        <authorList>
            <person name="Volchegursky Y."/>
            <person name="Hu Z."/>
            <person name="Katz L."/>
            <person name="McDaniel R."/>
        </authorList>
    </citation>
    <scope>NUCLEOTIDE SEQUENCE</scope>
    <source>
        <strain evidence="13">NRRL3275</strain>
    </source>
</reference>
<keyword evidence="7" id="KW-0511">Multifunctional enzyme</keyword>
<dbReference type="SUPFAM" id="SSF47336">
    <property type="entry name" value="ACP-like"/>
    <property type="match status" value="2"/>
</dbReference>
<dbReference type="CDD" id="cd08952">
    <property type="entry name" value="KR_1_SDR_x"/>
    <property type="match status" value="1"/>
</dbReference>
<feature type="active site" description="Proton donor; for dehydratase activity" evidence="9">
    <location>
        <position position="2568"/>
    </location>
</feature>
<dbReference type="InterPro" id="IPR020841">
    <property type="entry name" value="PKS_Beta-ketoAc_synthase_dom"/>
</dbReference>
<keyword evidence="8" id="KW-0012">Acyltransferase</keyword>
<dbReference type="InterPro" id="IPR036736">
    <property type="entry name" value="ACP-like_sf"/>
</dbReference>
<evidence type="ECO:0000313" key="13">
    <source>
        <dbReference type="EMBL" id="AAG13918.1"/>
    </source>
</evidence>
<dbReference type="CDD" id="cd08956">
    <property type="entry name" value="KR_3_FAS_SDR_x"/>
    <property type="match status" value="1"/>
</dbReference>
<dbReference type="Gene3D" id="3.90.180.10">
    <property type="entry name" value="Medium-chain alcohol dehydrogenases, catalytic domain"/>
    <property type="match status" value="1"/>
</dbReference>
<dbReference type="InterPro" id="IPR057326">
    <property type="entry name" value="KR_dom"/>
</dbReference>
<dbReference type="FunFam" id="3.40.366.10:FF:000002">
    <property type="entry name" value="Probable polyketide synthase 2"/>
    <property type="match status" value="2"/>
</dbReference>
<dbReference type="InterPro" id="IPR049552">
    <property type="entry name" value="PKS_DH_N"/>
</dbReference>
<dbReference type="InterPro" id="IPR015357">
    <property type="entry name" value="EryA2_docking"/>
</dbReference>
<dbReference type="InterPro" id="IPR013154">
    <property type="entry name" value="ADH-like_N"/>
</dbReference>
<dbReference type="KEGG" id="ag:AAG13918"/>
<dbReference type="Gene3D" id="3.40.50.11460">
    <property type="match status" value="1"/>
</dbReference>
<dbReference type="FunFam" id="3.90.180.10:FF:000032">
    <property type="entry name" value="Probable polyketide synthase pks1"/>
    <property type="match status" value="1"/>
</dbReference>
<dbReference type="Gene3D" id="3.10.129.110">
    <property type="entry name" value="Polyketide synthase dehydratase"/>
    <property type="match status" value="1"/>
</dbReference>
<feature type="domain" description="Carrier" evidence="10">
    <location>
        <begin position="1389"/>
        <end position="1464"/>
    </location>
</feature>
<dbReference type="Gene3D" id="1.10.1200.10">
    <property type="entry name" value="ACP-like"/>
    <property type="match status" value="2"/>
</dbReference>
<dbReference type="InterPro" id="IPR011032">
    <property type="entry name" value="GroES-like_sf"/>
</dbReference>
<dbReference type="InterPro" id="IPR016036">
    <property type="entry name" value="Malonyl_transacylase_ACP-bd"/>
</dbReference>
<dbReference type="Pfam" id="PF21089">
    <property type="entry name" value="PKS_DH_N"/>
    <property type="match status" value="1"/>
</dbReference>
<dbReference type="GO" id="GO:0004315">
    <property type="term" value="F:3-oxoacyl-[acyl-carrier-protein] synthase activity"/>
    <property type="evidence" value="ECO:0007669"/>
    <property type="project" value="InterPro"/>
</dbReference>
<dbReference type="PANTHER" id="PTHR43775:SF51">
    <property type="entry name" value="INACTIVE PHENOLPHTHIOCEROL SYNTHESIS POLYKETIDE SYNTHASE TYPE I PKS1-RELATED"/>
    <property type="match status" value="1"/>
</dbReference>
<dbReference type="InterPro" id="IPR014030">
    <property type="entry name" value="Ketoacyl_synth_N"/>
</dbReference>
<dbReference type="PROSITE" id="PS52004">
    <property type="entry name" value="KS3_2"/>
    <property type="match status" value="2"/>
</dbReference>
<evidence type="ECO:0000256" key="7">
    <source>
        <dbReference type="ARBA" id="ARBA00023268"/>
    </source>
</evidence>
<feature type="domain" description="Ketosynthase family 3 (KS3)" evidence="11">
    <location>
        <begin position="30"/>
        <end position="455"/>
    </location>
</feature>
<dbReference type="Gene3D" id="3.40.47.10">
    <property type="match status" value="2"/>
</dbReference>
<dbReference type="FunFam" id="1.10.1200.10:FF:000007">
    <property type="entry name" value="Probable polyketide synthase pks17"/>
    <property type="match status" value="2"/>
</dbReference>
<dbReference type="PROSITE" id="PS00012">
    <property type="entry name" value="PHOSPHOPANTETHEINE"/>
    <property type="match status" value="2"/>
</dbReference>
<name>Q9F829_MICMH</name>
<dbReference type="Gene3D" id="1.20.5.1140">
    <property type="entry name" value="Docking domain of the erythromycin polyketide synthase (DEBS)"/>
    <property type="match status" value="1"/>
</dbReference>
<dbReference type="Pfam" id="PF00109">
    <property type="entry name" value="ketoacyl-synt"/>
    <property type="match status" value="2"/>
</dbReference>
<dbReference type="Pfam" id="PF02801">
    <property type="entry name" value="Ketoacyl-synt_C"/>
    <property type="match status" value="2"/>
</dbReference>
<dbReference type="Pfam" id="PF08659">
    <property type="entry name" value="KR"/>
    <property type="match status" value="2"/>
</dbReference>
<accession>Q9F829</accession>
<evidence type="ECO:0000256" key="6">
    <source>
        <dbReference type="ARBA" id="ARBA00023194"/>
    </source>
</evidence>
<dbReference type="InterPro" id="IPR049900">
    <property type="entry name" value="PKS_mFAS_DH"/>
</dbReference>
<evidence type="ECO:0000256" key="3">
    <source>
        <dbReference type="ARBA" id="ARBA00022450"/>
    </source>
</evidence>
<dbReference type="FunFam" id="3.40.47.10:FF:000019">
    <property type="entry name" value="Polyketide synthase type I"/>
    <property type="match status" value="2"/>
</dbReference>
<dbReference type="GO" id="GO:0033068">
    <property type="term" value="P:macrolide biosynthetic process"/>
    <property type="evidence" value="ECO:0007669"/>
    <property type="project" value="UniProtKB-ARBA"/>
</dbReference>
<dbReference type="SMART" id="SM01294">
    <property type="entry name" value="PKS_PP_betabranch"/>
    <property type="match status" value="2"/>
</dbReference>
<evidence type="ECO:0000256" key="8">
    <source>
        <dbReference type="ARBA" id="ARBA00023315"/>
    </source>
</evidence>
<dbReference type="PROSITE" id="PS50075">
    <property type="entry name" value="CARRIER"/>
    <property type="match status" value="2"/>
</dbReference>
<dbReference type="EMBL" id="AF263245">
    <property type="protein sequence ID" value="AAG13918.1"/>
    <property type="molecule type" value="Genomic_DNA"/>
</dbReference>
<dbReference type="InterPro" id="IPR032821">
    <property type="entry name" value="PKS_assoc"/>
</dbReference>
<evidence type="ECO:0000259" key="12">
    <source>
        <dbReference type="PROSITE" id="PS52019"/>
    </source>
</evidence>
<dbReference type="GO" id="GO:0006633">
    <property type="term" value="P:fatty acid biosynthetic process"/>
    <property type="evidence" value="ECO:0007669"/>
    <property type="project" value="InterPro"/>
</dbReference>
<protein>
    <submittedName>
        <fullName evidence="13">Megalomicin 6-deoxyerythronolide B synthase 2</fullName>
    </submittedName>
</protein>
<dbReference type="InterPro" id="IPR006162">
    <property type="entry name" value="Ppantetheine_attach_site"/>
</dbReference>
<dbReference type="InterPro" id="IPR009081">
    <property type="entry name" value="PP-bd_ACP"/>
</dbReference>
<dbReference type="InterPro" id="IPR042104">
    <property type="entry name" value="PKS_dehydratase_sf"/>
</dbReference>
<dbReference type="InterPro" id="IPR018201">
    <property type="entry name" value="Ketoacyl_synth_AS"/>
</dbReference>
<gene>
    <name evidence="13" type="primary">megAII</name>
</gene>
<dbReference type="CDD" id="cd05195">
    <property type="entry name" value="enoyl_red"/>
    <property type="match status" value="1"/>
</dbReference>
<dbReference type="Pfam" id="PF08990">
    <property type="entry name" value="Docking"/>
    <property type="match status" value="1"/>
</dbReference>
<dbReference type="Pfam" id="PF09277">
    <property type="entry name" value="Erythro-docking"/>
    <property type="match status" value="1"/>
</dbReference>
<dbReference type="SUPFAM" id="SSF53901">
    <property type="entry name" value="Thiolase-like"/>
    <property type="match status" value="2"/>
</dbReference>
<dbReference type="InterPro" id="IPR049551">
    <property type="entry name" value="PKS_DH_C"/>
</dbReference>
<dbReference type="SMART" id="SM00829">
    <property type="entry name" value="PKS_ER"/>
    <property type="match status" value="1"/>
</dbReference>
<dbReference type="Gene3D" id="3.30.70.3290">
    <property type="match status" value="2"/>
</dbReference>
<keyword evidence="4" id="KW-0597">Phosphoprotein</keyword>
<dbReference type="InterPro" id="IPR020843">
    <property type="entry name" value="ER"/>
</dbReference>
<dbReference type="InterPro" id="IPR013968">
    <property type="entry name" value="PKS_KR"/>
</dbReference>
<evidence type="ECO:0000256" key="4">
    <source>
        <dbReference type="ARBA" id="ARBA00022553"/>
    </source>
</evidence>
<feature type="region of interest" description="N-terminal hotdog fold" evidence="9">
    <location>
        <begin position="2374"/>
        <end position="2499"/>
    </location>
</feature>
<feature type="active site" description="Proton acceptor; for dehydratase activity" evidence="9">
    <location>
        <position position="2406"/>
    </location>
</feature>
<feature type="domain" description="Ketosynthase family 3 (KS3)" evidence="11">
    <location>
        <begin position="1482"/>
        <end position="1906"/>
    </location>
</feature>
<dbReference type="SMART" id="SM00823">
    <property type="entry name" value="PKS_PP"/>
    <property type="match status" value="2"/>
</dbReference>
<dbReference type="InterPro" id="IPR036347">
    <property type="entry name" value="DEBS_docking_sf"/>
</dbReference>
<dbReference type="Pfam" id="PF13602">
    <property type="entry name" value="ADH_zinc_N_2"/>
    <property type="match status" value="1"/>
</dbReference>
<dbReference type="Gene3D" id="3.40.50.720">
    <property type="entry name" value="NAD(P)-binding Rossmann-like Domain"/>
    <property type="match status" value="2"/>
</dbReference>
<proteinExistence type="predicted"/>
<dbReference type="Gene3D" id="3.40.366.10">
    <property type="entry name" value="Malonyl-Coenzyme A Acyl Carrier Protein, domain 2"/>
    <property type="match status" value="2"/>
</dbReference>
<dbReference type="SUPFAM" id="SSF52151">
    <property type="entry name" value="FabD/lysophospholipase-like"/>
    <property type="match status" value="2"/>
</dbReference>
<dbReference type="InterPro" id="IPR036291">
    <property type="entry name" value="NAD(P)-bd_dom_sf"/>
</dbReference>
<keyword evidence="5" id="KW-0808">Transferase</keyword>
<dbReference type="InterPro" id="IPR015083">
    <property type="entry name" value="NorB/c/GfsB-D-like_docking"/>
</dbReference>
<evidence type="ECO:0000259" key="11">
    <source>
        <dbReference type="PROSITE" id="PS52004"/>
    </source>
</evidence>
<evidence type="ECO:0000259" key="10">
    <source>
        <dbReference type="PROSITE" id="PS50075"/>
    </source>
</evidence>
<keyword evidence="6" id="KW-0045">Antibiotic biosynthesis</keyword>
<dbReference type="SMART" id="SM00826">
    <property type="entry name" value="PKS_DH"/>
    <property type="match status" value="1"/>
</dbReference>
<keyword evidence="3" id="KW-0596">Phosphopantetheine</keyword>
<feature type="region of interest" description="C-terminal hotdog fold" evidence="9">
    <location>
        <begin position="2511"/>
        <end position="2642"/>
    </location>
</feature>
<dbReference type="InterPro" id="IPR016039">
    <property type="entry name" value="Thiolase-like"/>
</dbReference>
<evidence type="ECO:0000256" key="2">
    <source>
        <dbReference type="ARBA" id="ARBA00004792"/>
    </source>
</evidence>
<dbReference type="SMART" id="SM00822">
    <property type="entry name" value="PKS_KR"/>
    <property type="match status" value="2"/>
</dbReference>
<dbReference type="InterPro" id="IPR020807">
    <property type="entry name" value="PKS_DH"/>
</dbReference>
<dbReference type="SUPFAM" id="SSF51735">
    <property type="entry name" value="NAD(P)-binding Rossmann-fold domains"/>
    <property type="match status" value="5"/>
</dbReference>
<organism evidence="13">
    <name type="scientific">Micromonospora megalomicea subsp. nigra</name>
    <dbReference type="NCBI Taxonomy" id="136926"/>
    <lineage>
        <taxon>Bacteria</taxon>
        <taxon>Bacillati</taxon>
        <taxon>Actinomycetota</taxon>
        <taxon>Actinomycetes</taxon>
        <taxon>Micromonosporales</taxon>
        <taxon>Micromonosporaceae</taxon>
        <taxon>Micromonospora</taxon>
    </lineage>
</organism>
<dbReference type="PROSITE" id="PS00606">
    <property type="entry name" value="KS3_1"/>
    <property type="match status" value="2"/>
</dbReference>
<evidence type="ECO:0000256" key="9">
    <source>
        <dbReference type="PROSITE-ProRule" id="PRU01363"/>
    </source>
</evidence>
<dbReference type="Pfam" id="PF08240">
    <property type="entry name" value="ADH_N"/>
    <property type="match status" value="1"/>
</dbReference>
<dbReference type="PROSITE" id="PS52019">
    <property type="entry name" value="PKS_MFAS_DH"/>
    <property type="match status" value="1"/>
</dbReference>
<dbReference type="PANTHER" id="PTHR43775">
    <property type="entry name" value="FATTY ACID SYNTHASE"/>
    <property type="match status" value="1"/>
</dbReference>
<dbReference type="GO" id="GO:0031177">
    <property type="term" value="F:phosphopantetheine binding"/>
    <property type="evidence" value="ECO:0007669"/>
    <property type="project" value="InterPro"/>
</dbReference>
<dbReference type="SUPFAM" id="SSF50129">
    <property type="entry name" value="GroES-like"/>
    <property type="match status" value="1"/>
</dbReference>
<dbReference type="InterPro" id="IPR001227">
    <property type="entry name" value="Ac_transferase_dom_sf"/>
</dbReference>
<dbReference type="InterPro" id="IPR020806">
    <property type="entry name" value="PKS_PP-bd"/>
</dbReference>
<feature type="domain" description="PKS/mFAS DH" evidence="12">
    <location>
        <begin position="2374"/>
        <end position="2642"/>
    </location>
</feature>
<dbReference type="CDD" id="cd00833">
    <property type="entry name" value="PKS"/>
    <property type="match status" value="2"/>
</dbReference>
<dbReference type="InterPro" id="IPR016035">
    <property type="entry name" value="Acyl_Trfase/lysoPLipase"/>
</dbReference>
<dbReference type="Pfam" id="PF16197">
    <property type="entry name" value="KAsynt_C_assoc"/>
    <property type="match status" value="2"/>
</dbReference>
<dbReference type="SMART" id="SM00825">
    <property type="entry name" value="PKS_KS"/>
    <property type="match status" value="2"/>
</dbReference>
<dbReference type="SMART" id="SM00827">
    <property type="entry name" value="PKS_AT"/>
    <property type="match status" value="2"/>
</dbReference>
<dbReference type="GO" id="GO:0016491">
    <property type="term" value="F:oxidoreductase activity"/>
    <property type="evidence" value="ECO:0007669"/>
    <property type="project" value="InterPro"/>
</dbReference>
<dbReference type="Pfam" id="PF00698">
    <property type="entry name" value="Acyl_transf_1"/>
    <property type="match status" value="2"/>
</dbReference>